<sequence>MQTINKIVLTLYLVATCSFASSKEEQKAALSELFNGPNDSEEQTVTAKYGSEFVSLVSERVGDLTDYKGLDCRAEVSLFSNGSVEKVTLSNQNILCRKVFNTVWDIGSFSLPNNITESNKLRKFRLYISP</sequence>
<dbReference type="Proteomes" id="UP001272325">
    <property type="component" value="Unassembled WGS sequence"/>
</dbReference>
<comment type="caution">
    <text evidence="2">The sequence shown here is derived from an EMBL/GenBank/DDBJ whole genome shotgun (WGS) entry which is preliminary data.</text>
</comment>
<organism evidence="2 3">
    <name type="scientific">Vibrio plantisponsor</name>
    <dbReference type="NCBI Taxonomy" id="664643"/>
    <lineage>
        <taxon>Bacteria</taxon>
        <taxon>Pseudomonadati</taxon>
        <taxon>Pseudomonadota</taxon>
        <taxon>Gammaproteobacteria</taxon>
        <taxon>Vibrionales</taxon>
        <taxon>Vibrionaceae</taxon>
        <taxon>Vibrio</taxon>
    </lineage>
</organism>
<dbReference type="EMBL" id="JAWRCN010000002">
    <property type="protein sequence ID" value="MDW6019034.1"/>
    <property type="molecule type" value="Genomic_DNA"/>
</dbReference>
<evidence type="ECO:0000313" key="3">
    <source>
        <dbReference type="Proteomes" id="UP001272325"/>
    </source>
</evidence>
<gene>
    <name evidence="2" type="ORF">SBW85_15145</name>
</gene>
<keyword evidence="3" id="KW-1185">Reference proteome</keyword>
<evidence type="ECO:0000313" key="2">
    <source>
        <dbReference type="EMBL" id="MDW6019034.1"/>
    </source>
</evidence>
<evidence type="ECO:0000256" key="1">
    <source>
        <dbReference type="SAM" id="SignalP"/>
    </source>
</evidence>
<name>A0ABU4INZ8_9VIBR</name>
<accession>A0ABU4INZ8</accession>
<dbReference type="SUPFAM" id="SSF74653">
    <property type="entry name" value="TolA/TonB C-terminal domain"/>
    <property type="match status" value="1"/>
</dbReference>
<protein>
    <submittedName>
        <fullName evidence="2">Cell envelope integrity protein TolA</fullName>
    </submittedName>
</protein>
<feature type="signal peptide" evidence="1">
    <location>
        <begin position="1"/>
        <end position="20"/>
    </location>
</feature>
<dbReference type="RefSeq" id="WP_171138118.1">
    <property type="nucleotide sequence ID" value="NZ_AP024894.1"/>
</dbReference>
<keyword evidence="1" id="KW-0732">Signal</keyword>
<feature type="chain" id="PRO_5046786357" evidence="1">
    <location>
        <begin position="21"/>
        <end position="130"/>
    </location>
</feature>
<reference evidence="2 3" key="1">
    <citation type="submission" date="2023-11" db="EMBL/GenBank/DDBJ databases">
        <title>Plant-associative lifestyle of Vibrio porteresiae and its evolutionary dynamics.</title>
        <authorList>
            <person name="Rameshkumar N."/>
            <person name="Kirti K."/>
        </authorList>
    </citation>
    <scope>NUCLEOTIDE SEQUENCE [LARGE SCALE GENOMIC DNA]</scope>
    <source>
        <strain evidence="2 3">MSSRF60</strain>
    </source>
</reference>
<dbReference type="Gene3D" id="3.30.1150.10">
    <property type="match status" value="1"/>
</dbReference>
<proteinExistence type="predicted"/>